<dbReference type="InterPro" id="IPR011993">
    <property type="entry name" value="PH-like_dom_sf"/>
</dbReference>
<evidence type="ECO:0000313" key="3">
    <source>
        <dbReference type="EnsemblMetazoa" id="CapteP163735"/>
    </source>
</evidence>
<protein>
    <recommendedName>
        <fullName evidence="1">FERM domain-containing protein</fullName>
    </recommendedName>
</protein>
<dbReference type="CDD" id="cd14473">
    <property type="entry name" value="FERM_B-lobe"/>
    <property type="match status" value="1"/>
</dbReference>
<dbReference type="SUPFAM" id="SSF47031">
    <property type="entry name" value="Second domain of FERM"/>
    <property type="match status" value="1"/>
</dbReference>
<reference evidence="3" key="3">
    <citation type="submission" date="2015-06" db="UniProtKB">
        <authorList>
            <consortium name="EnsemblMetazoa"/>
        </authorList>
    </citation>
    <scope>IDENTIFICATION</scope>
</reference>
<dbReference type="InterPro" id="IPR018979">
    <property type="entry name" value="FERM_N"/>
</dbReference>
<dbReference type="Pfam" id="PF09380">
    <property type="entry name" value="FERM_C"/>
    <property type="match status" value="1"/>
</dbReference>
<dbReference type="Proteomes" id="UP000014760">
    <property type="component" value="Unassembled WGS sequence"/>
</dbReference>
<proteinExistence type="predicted"/>
<dbReference type="SMART" id="SM00295">
    <property type="entry name" value="B41"/>
    <property type="match status" value="1"/>
</dbReference>
<dbReference type="AlphaFoldDB" id="R7TKQ6"/>
<feature type="domain" description="FERM" evidence="1">
    <location>
        <begin position="21"/>
        <end position="317"/>
    </location>
</feature>
<dbReference type="EnsemblMetazoa" id="CapteT163735">
    <property type="protein sequence ID" value="CapteP163735"/>
    <property type="gene ID" value="CapteG163735"/>
</dbReference>
<dbReference type="InterPro" id="IPR029071">
    <property type="entry name" value="Ubiquitin-like_domsf"/>
</dbReference>
<dbReference type="OrthoDB" id="5957665at2759"/>
<dbReference type="SUPFAM" id="SSF50729">
    <property type="entry name" value="PH domain-like"/>
    <property type="match status" value="1"/>
</dbReference>
<dbReference type="InterPro" id="IPR019748">
    <property type="entry name" value="FERM_central"/>
</dbReference>
<dbReference type="Pfam" id="PF09379">
    <property type="entry name" value="FERM_N"/>
    <property type="match status" value="1"/>
</dbReference>
<dbReference type="PANTHER" id="PTHR13429">
    <property type="entry name" value="FERM DOMAIN (PROTEIN4.1-EZRIN-RADIXIN-MOESIN) FAMILY"/>
    <property type="match status" value="1"/>
</dbReference>
<dbReference type="EMBL" id="AMQN01000300">
    <property type="status" value="NOT_ANNOTATED_CDS"/>
    <property type="molecule type" value="Genomic_DNA"/>
</dbReference>
<evidence type="ECO:0000313" key="4">
    <source>
        <dbReference type="Proteomes" id="UP000014760"/>
    </source>
</evidence>
<dbReference type="HOGENOM" id="CLU_036910_0_0_1"/>
<dbReference type="PROSITE" id="PS50057">
    <property type="entry name" value="FERM_3"/>
    <property type="match status" value="1"/>
</dbReference>
<dbReference type="InterPro" id="IPR019749">
    <property type="entry name" value="Band_41_domain"/>
</dbReference>
<dbReference type="PANTHER" id="PTHR13429:SF5">
    <property type="entry name" value="PROTEIN EXPANDED"/>
    <property type="match status" value="1"/>
</dbReference>
<dbReference type="PRINTS" id="PR00935">
    <property type="entry name" value="BAND41"/>
</dbReference>
<dbReference type="EMBL" id="KB309537">
    <property type="protein sequence ID" value="ELT94087.1"/>
    <property type="molecule type" value="Genomic_DNA"/>
</dbReference>
<feature type="non-terminal residue" evidence="2">
    <location>
        <position position="324"/>
    </location>
</feature>
<dbReference type="Pfam" id="PF00373">
    <property type="entry name" value="FERM_M"/>
    <property type="match status" value="1"/>
</dbReference>
<dbReference type="Gene3D" id="1.20.80.10">
    <property type="match status" value="1"/>
</dbReference>
<dbReference type="GO" id="GO:0035332">
    <property type="term" value="P:positive regulation of hippo signaling"/>
    <property type="evidence" value="ECO:0007669"/>
    <property type="project" value="TreeGrafter"/>
</dbReference>
<dbReference type="InterPro" id="IPR035963">
    <property type="entry name" value="FERM_2"/>
</dbReference>
<reference evidence="2 4" key="2">
    <citation type="journal article" date="2013" name="Nature">
        <title>Insights into bilaterian evolution from three spiralian genomes.</title>
        <authorList>
            <person name="Simakov O."/>
            <person name="Marletaz F."/>
            <person name="Cho S.J."/>
            <person name="Edsinger-Gonzales E."/>
            <person name="Havlak P."/>
            <person name="Hellsten U."/>
            <person name="Kuo D.H."/>
            <person name="Larsson T."/>
            <person name="Lv J."/>
            <person name="Arendt D."/>
            <person name="Savage R."/>
            <person name="Osoegawa K."/>
            <person name="de Jong P."/>
            <person name="Grimwood J."/>
            <person name="Chapman J.A."/>
            <person name="Shapiro H."/>
            <person name="Aerts A."/>
            <person name="Otillar R.P."/>
            <person name="Terry A.Y."/>
            <person name="Boore J.L."/>
            <person name="Grigoriev I.V."/>
            <person name="Lindberg D.R."/>
            <person name="Seaver E.C."/>
            <person name="Weisblat D.A."/>
            <person name="Putnam N.H."/>
            <person name="Rokhsar D.S."/>
        </authorList>
    </citation>
    <scope>NUCLEOTIDE SEQUENCE</scope>
    <source>
        <strain evidence="2 4">I ESC-2004</strain>
    </source>
</reference>
<gene>
    <name evidence="2" type="ORF">CAPTEDRAFT_163735</name>
</gene>
<name>R7TKQ6_CAPTE</name>
<evidence type="ECO:0000259" key="1">
    <source>
        <dbReference type="PROSITE" id="PS50057"/>
    </source>
</evidence>
<dbReference type="SMART" id="SM01196">
    <property type="entry name" value="FERM_C"/>
    <property type="match status" value="1"/>
</dbReference>
<dbReference type="CDD" id="cd17101">
    <property type="entry name" value="FERM_F1_PTPN13_like"/>
    <property type="match status" value="1"/>
</dbReference>
<organism evidence="2">
    <name type="scientific">Capitella teleta</name>
    <name type="common">Polychaete worm</name>
    <dbReference type="NCBI Taxonomy" id="283909"/>
    <lineage>
        <taxon>Eukaryota</taxon>
        <taxon>Metazoa</taxon>
        <taxon>Spiralia</taxon>
        <taxon>Lophotrochozoa</taxon>
        <taxon>Annelida</taxon>
        <taxon>Polychaeta</taxon>
        <taxon>Sedentaria</taxon>
        <taxon>Scolecida</taxon>
        <taxon>Capitellidae</taxon>
        <taxon>Capitella</taxon>
    </lineage>
</organism>
<evidence type="ECO:0000313" key="2">
    <source>
        <dbReference type="EMBL" id="ELT94087.1"/>
    </source>
</evidence>
<dbReference type="InterPro" id="IPR018980">
    <property type="entry name" value="FERM_PH-like_C"/>
</dbReference>
<reference evidence="4" key="1">
    <citation type="submission" date="2012-12" db="EMBL/GenBank/DDBJ databases">
        <authorList>
            <person name="Hellsten U."/>
            <person name="Grimwood J."/>
            <person name="Chapman J.A."/>
            <person name="Shapiro H."/>
            <person name="Aerts A."/>
            <person name="Otillar R.P."/>
            <person name="Terry A.Y."/>
            <person name="Boore J.L."/>
            <person name="Simakov O."/>
            <person name="Marletaz F."/>
            <person name="Cho S.-J."/>
            <person name="Edsinger-Gonzales E."/>
            <person name="Havlak P."/>
            <person name="Kuo D.-H."/>
            <person name="Larsson T."/>
            <person name="Lv J."/>
            <person name="Arendt D."/>
            <person name="Savage R."/>
            <person name="Osoegawa K."/>
            <person name="de Jong P."/>
            <person name="Lindberg D.R."/>
            <person name="Seaver E.C."/>
            <person name="Weisblat D.A."/>
            <person name="Putnam N.H."/>
            <person name="Grigoriev I.V."/>
            <person name="Rokhsar D.S."/>
        </authorList>
    </citation>
    <scope>NUCLEOTIDE SEQUENCE</scope>
    <source>
        <strain evidence="4">I ESC-2004</strain>
    </source>
</reference>
<sequence>MRQSVRSTVSSASASSSSSQRSVKVILLNKQELTVVTESKARIRDIFHQVCDHVGLREVEYFGLAQLIDGEFFFTDQETKLHKLLPKGWKSKAEAAISLYLRVMHYVPHVSVLRERATRQQYYLQLKDNLLNHNQYVSEDKCFVLAGYALQADDGNHTHDRDVPYFDPREYCPAWVIEERGTKYIKQHLPTMHADLCGMSRLEAMMLFIKDVSLSPHAHNLHFYKLKKRKCDDLGTAWLAVCPSGIQIYEEVHRFKSLLSTFAWPDIKKLHVDKKKFEIRAEGLSDHKFVYFTGSEEHGQRLLSLCRASHLFQMALQPKMAELR</sequence>
<dbReference type="SUPFAM" id="SSF54236">
    <property type="entry name" value="Ubiquitin-like"/>
    <property type="match status" value="1"/>
</dbReference>
<keyword evidence="4" id="KW-1185">Reference proteome</keyword>
<dbReference type="GO" id="GO:0098592">
    <property type="term" value="C:cytoplasmic side of apical plasma membrane"/>
    <property type="evidence" value="ECO:0007669"/>
    <property type="project" value="TreeGrafter"/>
</dbReference>
<accession>R7TKQ6</accession>
<dbReference type="InterPro" id="IPR000299">
    <property type="entry name" value="FERM_domain"/>
</dbReference>
<dbReference type="InterPro" id="IPR047145">
    <property type="entry name" value="FRMD6-like"/>
</dbReference>
<dbReference type="Gene3D" id="3.10.20.90">
    <property type="entry name" value="Phosphatidylinositol 3-kinase Catalytic Subunit, Chain A, domain 1"/>
    <property type="match status" value="1"/>
</dbReference>
<dbReference type="Gene3D" id="2.30.29.30">
    <property type="entry name" value="Pleckstrin-homology domain (PH domain)/Phosphotyrosine-binding domain (PTB)"/>
    <property type="match status" value="1"/>
</dbReference>
<dbReference type="OMA" id="WTIANIY"/>
<dbReference type="STRING" id="283909.R7TKQ6"/>
<dbReference type="InterPro" id="IPR014352">
    <property type="entry name" value="FERM/acyl-CoA-bd_prot_sf"/>
</dbReference>